<evidence type="ECO:0008006" key="8">
    <source>
        <dbReference type="Google" id="ProtNLM"/>
    </source>
</evidence>
<dbReference type="Proteomes" id="UP000189299">
    <property type="component" value="Unassembled WGS sequence"/>
</dbReference>
<feature type="chain" id="PRO_5041865574" description="Lipoprotein" evidence="1">
    <location>
        <begin position="19"/>
        <end position="143"/>
    </location>
</feature>
<evidence type="ECO:0000256" key="1">
    <source>
        <dbReference type="SAM" id="SignalP"/>
    </source>
</evidence>
<evidence type="ECO:0000313" key="6">
    <source>
        <dbReference type="Proteomes" id="UP000509460"/>
    </source>
</evidence>
<sequence length="143" mass="14892">MKAILTGLVAAGLLFALAGCGNEEGSTGSIDSINAESTVETDSSTEQKQSVFTGTIESFGEAEGDVYQITVKDVEEIEDPANIGTSFSNDGVILNASVDQITGGVDSLKEGEKIEFKLVEMAVMTMSIPPQVPGNSIIEITAQ</sequence>
<dbReference type="RefSeq" id="WP_010735316.1">
    <property type="nucleotide sequence ID" value="NZ_AP019810.1"/>
</dbReference>
<dbReference type="PROSITE" id="PS51257">
    <property type="entry name" value="PROKAR_LIPOPROTEIN"/>
    <property type="match status" value="1"/>
</dbReference>
<name>A0A1V2UKM0_ENTMU</name>
<feature type="signal peptide" evidence="1">
    <location>
        <begin position="1"/>
        <end position="18"/>
    </location>
</feature>
<keyword evidence="1" id="KW-0732">Signal</keyword>
<dbReference type="AlphaFoldDB" id="A0A1V2UKM0"/>
<reference evidence="2 6" key="2">
    <citation type="submission" date="2019-07" db="EMBL/GenBank/DDBJ databases">
        <title>antibiotic susceptibility of plant-derived lactic acid bacteria.</title>
        <authorList>
            <person name="Sugiyama M."/>
            <person name="Noda M."/>
        </authorList>
    </citation>
    <scope>NUCLEOTIDE SEQUENCE [LARGE SCALE GENOMIC DNA]</scope>
    <source>
        <strain evidence="2 6">15-1A</strain>
    </source>
</reference>
<reference evidence="3 7" key="3">
    <citation type="submission" date="2020-04" db="EMBL/GenBank/DDBJ databases">
        <authorList>
            <person name="Abaymova A."/>
            <person name="Teymurazov M."/>
            <person name="Tazyna O."/>
            <person name="Chatushin Y."/>
            <person name="Svetoch E."/>
            <person name="Pereligyn V."/>
            <person name="Pohylenko V."/>
            <person name="Platonov M."/>
            <person name="Kartsev N."/>
            <person name="Skryabin Y."/>
            <person name="Sizova A."/>
            <person name="Solomentsev V."/>
            <person name="Kislichkina A."/>
            <person name="Bogun A."/>
        </authorList>
    </citation>
    <scope>NUCLEOTIDE SEQUENCE [LARGE SCALE GENOMIC DNA]</scope>
    <source>
        <strain evidence="3">SCPM-O-B-8398</strain>
        <strain evidence="7">SCPM-O-B-8398 (E28)</strain>
    </source>
</reference>
<dbReference type="OrthoDB" id="2168472at2"/>
<evidence type="ECO:0000313" key="5">
    <source>
        <dbReference type="Proteomes" id="UP000189299"/>
    </source>
</evidence>
<dbReference type="STRING" id="53346.A5802_001183"/>
<gene>
    <name evidence="4" type="ORF">BTN92_03630</name>
    <name evidence="2" type="ORF">EM151A_0163</name>
    <name evidence="3" type="ORF">HI921_04550</name>
</gene>
<accession>A0A1V2UKM0</accession>
<organism evidence="4 5">
    <name type="scientific">Enterococcus mundtii</name>
    <dbReference type="NCBI Taxonomy" id="53346"/>
    <lineage>
        <taxon>Bacteria</taxon>
        <taxon>Bacillati</taxon>
        <taxon>Bacillota</taxon>
        <taxon>Bacilli</taxon>
        <taxon>Lactobacillales</taxon>
        <taxon>Enterococcaceae</taxon>
        <taxon>Enterococcus</taxon>
    </lineage>
</organism>
<dbReference type="EMBL" id="AP019810">
    <property type="protein sequence ID" value="BBM13405.1"/>
    <property type="molecule type" value="Genomic_DNA"/>
</dbReference>
<reference evidence="4 5" key="1">
    <citation type="submission" date="2016-12" db="EMBL/GenBank/DDBJ databases">
        <authorList>
            <person name="Song W.-J."/>
            <person name="Kurnit D.M."/>
        </authorList>
    </citation>
    <scope>NUCLEOTIDE SEQUENCE [LARGE SCALE GENOMIC DNA]</scope>
    <source>
        <strain evidence="4 5">CGB1038-1_S1</strain>
    </source>
</reference>
<dbReference type="Proteomes" id="UP000557857">
    <property type="component" value="Unassembled WGS sequence"/>
</dbReference>
<proteinExistence type="predicted"/>
<dbReference type="EMBL" id="JABCAG010000009">
    <property type="protein sequence ID" value="NMP57744.1"/>
    <property type="molecule type" value="Genomic_DNA"/>
</dbReference>
<evidence type="ECO:0000313" key="2">
    <source>
        <dbReference type="EMBL" id="BBM13405.1"/>
    </source>
</evidence>
<dbReference type="Proteomes" id="UP000509460">
    <property type="component" value="Chromosome"/>
</dbReference>
<evidence type="ECO:0000313" key="3">
    <source>
        <dbReference type="EMBL" id="NMP57744.1"/>
    </source>
</evidence>
<evidence type="ECO:0000313" key="4">
    <source>
        <dbReference type="EMBL" id="ONN43941.1"/>
    </source>
</evidence>
<dbReference type="EMBL" id="MSTR01000003">
    <property type="protein sequence ID" value="ONN43941.1"/>
    <property type="molecule type" value="Genomic_DNA"/>
</dbReference>
<protein>
    <recommendedName>
        <fullName evidence="8">Lipoprotein</fullName>
    </recommendedName>
</protein>
<evidence type="ECO:0000313" key="7">
    <source>
        <dbReference type="Proteomes" id="UP000557857"/>
    </source>
</evidence>